<dbReference type="EMBL" id="MU277188">
    <property type="protein sequence ID" value="KAI0068242.1"/>
    <property type="molecule type" value="Genomic_DNA"/>
</dbReference>
<protein>
    <submittedName>
        <fullName evidence="1">Uncharacterized protein</fullName>
    </submittedName>
</protein>
<reference evidence="1" key="2">
    <citation type="journal article" date="2022" name="New Phytol.">
        <title>Evolutionary transition to the ectomycorrhizal habit in the genomes of a hyperdiverse lineage of mushroom-forming fungi.</title>
        <authorList>
            <person name="Looney B."/>
            <person name="Miyauchi S."/>
            <person name="Morin E."/>
            <person name="Drula E."/>
            <person name="Courty P.E."/>
            <person name="Kohler A."/>
            <person name="Kuo A."/>
            <person name="LaButti K."/>
            <person name="Pangilinan J."/>
            <person name="Lipzen A."/>
            <person name="Riley R."/>
            <person name="Andreopoulos W."/>
            <person name="He G."/>
            <person name="Johnson J."/>
            <person name="Nolan M."/>
            <person name="Tritt A."/>
            <person name="Barry K.W."/>
            <person name="Grigoriev I.V."/>
            <person name="Nagy L.G."/>
            <person name="Hibbett D."/>
            <person name="Henrissat B."/>
            <person name="Matheny P.B."/>
            <person name="Labbe J."/>
            <person name="Martin F.M."/>
        </authorList>
    </citation>
    <scope>NUCLEOTIDE SEQUENCE</scope>
    <source>
        <strain evidence="1">HHB10654</strain>
    </source>
</reference>
<name>A0ACB8TIH6_9AGAM</name>
<sequence length="329" mass="37329">MYWLALLVLRLVHWAYAFAIAVSSVRSRYFKSSPQPLVAPRRKTPTHLALVLVCDEAKLGAVITKDAFLQCVERATAWCRGAGIGRLTVYDRAGVLSDSSTEIQERLGYRIPYAYDEQTAVDVMYPPTPPLSDDSDSQPPSPRHSLDEDLHVVTMSPTSQEQEKRRKLNRTANRRRSLRAHLQPKTFMLHLISRDSGKPAIASAANYYLRVAAGTYPMKMSDPDEGPFNLSVKELQLVIEGEHGLPPPDLLIVHHVTTPPRQRPPLELYGFPPWQARLTEIYHDGYSGLRRRCLWPILDVFRSPCILPSEVEFRRALDEYANAEFRLGK</sequence>
<evidence type="ECO:0000313" key="2">
    <source>
        <dbReference type="Proteomes" id="UP000814140"/>
    </source>
</evidence>
<reference evidence="1" key="1">
    <citation type="submission" date="2021-03" db="EMBL/GenBank/DDBJ databases">
        <authorList>
            <consortium name="DOE Joint Genome Institute"/>
            <person name="Ahrendt S."/>
            <person name="Looney B.P."/>
            <person name="Miyauchi S."/>
            <person name="Morin E."/>
            <person name="Drula E."/>
            <person name="Courty P.E."/>
            <person name="Chicoki N."/>
            <person name="Fauchery L."/>
            <person name="Kohler A."/>
            <person name="Kuo A."/>
            <person name="Labutti K."/>
            <person name="Pangilinan J."/>
            <person name="Lipzen A."/>
            <person name="Riley R."/>
            <person name="Andreopoulos W."/>
            <person name="He G."/>
            <person name="Johnson J."/>
            <person name="Barry K.W."/>
            <person name="Grigoriev I.V."/>
            <person name="Nagy L."/>
            <person name="Hibbett D."/>
            <person name="Henrissat B."/>
            <person name="Matheny P.B."/>
            <person name="Labbe J."/>
            <person name="Martin F."/>
        </authorList>
    </citation>
    <scope>NUCLEOTIDE SEQUENCE</scope>
    <source>
        <strain evidence="1">HHB10654</strain>
    </source>
</reference>
<accession>A0ACB8TIH6</accession>
<dbReference type="Proteomes" id="UP000814140">
    <property type="component" value="Unassembled WGS sequence"/>
</dbReference>
<evidence type="ECO:0000313" key="1">
    <source>
        <dbReference type="EMBL" id="KAI0068242.1"/>
    </source>
</evidence>
<organism evidence="1 2">
    <name type="scientific">Artomyces pyxidatus</name>
    <dbReference type="NCBI Taxonomy" id="48021"/>
    <lineage>
        <taxon>Eukaryota</taxon>
        <taxon>Fungi</taxon>
        <taxon>Dikarya</taxon>
        <taxon>Basidiomycota</taxon>
        <taxon>Agaricomycotina</taxon>
        <taxon>Agaricomycetes</taxon>
        <taxon>Russulales</taxon>
        <taxon>Auriscalpiaceae</taxon>
        <taxon>Artomyces</taxon>
    </lineage>
</organism>
<gene>
    <name evidence="1" type="ORF">BV25DRAFT_544287</name>
</gene>
<keyword evidence="2" id="KW-1185">Reference proteome</keyword>
<comment type="caution">
    <text evidence="1">The sequence shown here is derived from an EMBL/GenBank/DDBJ whole genome shotgun (WGS) entry which is preliminary data.</text>
</comment>
<proteinExistence type="predicted"/>